<name>A0ABQ3AYW8_9ACTN</name>
<evidence type="ECO:0000313" key="1">
    <source>
        <dbReference type="EMBL" id="GGY70183.1"/>
    </source>
</evidence>
<protein>
    <recommendedName>
        <fullName evidence="3">Secreted protein</fullName>
    </recommendedName>
</protein>
<reference evidence="2" key="1">
    <citation type="journal article" date="2019" name="Int. J. Syst. Evol. Microbiol.">
        <title>The Global Catalogue of Microorganisms (GCM) 10K type strain sequencing project: providing services to taxonomists for standard genome sequencing and annotation.</title>
        <authorList>
            <consortium name="The Broad Institute Genomics Platform"/>
            <consortium name="The Broad Institute Genome Sequencing Center for Infectious Disease"/>
            <person name="Wu L."/>
            <person name="Ma J."/>
        </authorList>
    </citation>
    <scope>NUCLEOTIDE SEQUENCE [LARGE SCALE GENOMIC DNA]</scope>
    <source>
        <strain evidence="2">JCM 4594</strain>
    </source>
</reference>
<proteinExistence type="predicted"/>
<keyword evidence="2" id="KW-1185">Reference proteome</keyword>
<organism evidence="1 2">
    <name type="scientific">Streptomyces xanthochromogenes</name>
    <dbReference type="NCBI Taxonomy" id="67384"/>
    <lineage>
        <taxon>Bacteria</taxon>
        <taxon>Bacillati</taxon>
        <taxon>Actinomycetota</taxon>
        <taxon>Actinomycetes</taxon>
        <taxon>Kitasatosporales</taxon>
        <taxon>Streptomycetaceae</taxon>
        <taxon>Streptomyces</taxon>
    </lineage>
</organism>
<dbReference type="EMBL" id="BMUU01000023">
    <property type="protein sequence ID" value="GGY70183.1"/>
    <property type="molecule type" value="Genomic_DNA"/>
</dbReference>
<gene>
    <name evidence="1" type="ORF">GCM10010326_75550</name>
</gene>
<sequence>MATVARAGAAVGVAAIAAAGNRASRAVAATTALRTVLRFMCVFSKVRGPRVVTLCQQSCPERDAHIRPSRTWDE</sequence>
<dbReference type="Proteomes" id="UP000600946">
    <property type="component" value="Unassembled WGS sequence"/>
</dbReference>
<accession>A0ABQ3AYW8</accession>
<evidence type="ECO:0000313" key="2">
    <source>
        <dbReference type="Proteomes" id="UP000600946"/>
    </source>
</evidence>
<evidence type="ECO:0008006" key="3">
    <source>
        <dbReference type="Google" id="ProtNLM"/>
    </source>
</evidence>
<comment type="caution">
    <text evidence="1">The sequence shown here is derived from an EMBL/GenBank/DDBJ whole genome shotgun (WGS) entry which is preliminary data.</text>
</comment>